<accession>A0ABR8LX18</accession>
<sequence>MKIEKLIIRILIISLFACNNSKKTEDKSNPPKVEFDFSDMPENYEAKPETYVNDLEKIFTKEQNEELEKLLVKLQKESGKKILILTVPSKEKLNKDWSIDNGFTNSGIIITVSESLKDVGIGIAKDTKDILSENIREKIIKNTIIPEFENGNYYDGINKGIEEILNSWK</sequence>
<evidence type="ECO:0000259" key="1">
    <source>
        <dbReference type="Pfam" id="PF04536"/>
    </source>
</evidence>
<feature type="domain" description="TPM" evidence="1">
    <location>
        <begin position="52"/>
        <end position="164"/>
    </location>
</feature>
<dbReference type="PANTHER" id="PTHR30373">
    <property type="entry name" value="UPF0603 PROTEIN YGCG"/>
    <property type="match status" value="1"/>
</dbReference>
<reference evidence="2 3" key="1">
    <citation type="submission" date="2020-09" db="EMBL/GenBank/DDBJ databases">
        <title>Bacillus nautilus sp. nov., Chryseoglobus crepusculi sp. nov, and Psychrobacter noctis sp. nov., isolated from deep-sea sponges from the equatorial Atlantic.</title>
        <authorList>
            <person name="Stennett H.L."/>
            <person name="Williams S.E."/>
        </authorList>
    </citation>
    <scope>NUCLEOTIDE SEQUENCE [LARGE SCALE GENOMIC DNA]</scope>
    <source>
        <strain evidence="2 3">28M-24</strain>
    </source>
</reference>
<protein>
    <submittedName>
        <fullName evidence="2">TPM domain-containing protein</fullName>
    </submittedName>
</protein>
<name>A0ABR8LX18_9FLAO</name>
<gene>
    <name evidence="2" type="ORF">IEG06_14775</name>
</gene>
<dbReference type="PANTHER" id="PTHR30373:SF2">
    <property type="entry name" value="UPF0603 PROTEIN YGCG"/>
    <property type="match status" value="1"/>
</dbReference>
<evidence type="ECO:0000313" key="3">
    <source>
        <dbReference type="Proteomes" id="UP000627521"/>
    </source>
</evidence>
<proteinExistence type="predicted"/>
<dbReference type="Proteomes" id="UP000627521">
    <property type="component" value="Unassembled WGS sequence"/>
</dbReference>
<dbReference type="Gene3D" id="3.10.310.50">
    <property type="match status" value="1"/>
</dbReference>
<evidence type="ECO:0000313" key="2">
    <source>
        <dbReference type="EMBL" id="MBD3864711.1"/>
    </source>
</evidence>
<dbReference type="EMBL" id="JACXXH010000024">
    <property type="protein sequence ID" value="MBD3864711.1"/>
    <property type="molecule type" value="Genomic_DNA"/>
</dbReference>
<organism evidence="2 3">
    <name type="scientific">Olleya marilimosa</name>
    <dbReference type="NCBI Taxonomy" id="272164"/>
    <lineage>
        <taxon>Bacteria</taxon>
        <taxon>Pseudomonadati</taxon>
        <taxon>Bacteroidota</taxon>
        <taxon>Flavobacteriia</taxon>
        <taxon>Flavobacteriales</taxon>
        <taxon>Flavobacteriaceae</taxon>
    </lineage>
</organism>
<dbReference type="Pfam" id="PF04536">
    <property type="entry name" value="TPM_phosphatase"/>
    <property type="match status" value="1"/>
</dbReference>
<keyword evidence="3" id="KW-1185">Reference proteome</keyword>
<comment type="caution">
    <text evidence="2">The sequence shown here is derived from an EMBL/GenBank/DDBJ whole genome shotgun (WGS) entry which is preliminary data.</text>
</comment>
<dbReference type="InterPro" id="IPR007621">
    <property type="entry name" value="TPM_dom"/>
</dbReference>